<dbReference type="SUPFAM" id="SSF159774">
    <property type="entry name" value="YerB-like"/>
    <property type="match status" value="1"/>
</dbReference>
<feature type="domain" description="DUF3048" evidence="2">
    <location>
        <begin position="65"/>
        <end position="196"/>
    </location>
</feature>
<name>A0A0G0YWG9_9BACT</name>
<proteinExistence type="predicted"/>
<dbReference type="InterPro" id="IPR035328">
    <property type="entry name" value="DUF3048_C"/>
</dbReference>
<keyword evidence="1" id="KW-0812">Transmembrane</keyword>
<dbReference type="InterPro" id="IPR023158">
    <property type="entry name" value="YerB-like_sf"/>
</dbReference>
<keyword evidence="1" id="KW-0472">Membrane</keyword>
<comment type="caution">
    <text evidence="4">The sequence shown here is derived from an EMBL/GenBank/DDBJ whole genome shotgun (WGS) entry which is preliminary data.</text>
</comment>
<dbReference type="Proteomes" id="UP000034380">
    <property type="component" value="Unassembled WGS sequence"/>
</dbReference>
<dbReference type="Gene3D" id="3.50.90.10">
    <property type="entry name" value="YerB-like"/>
    <property type="match status" value="1"/>
</dbReference>
<dbReference type="Pfam" id="PF11258">
    <property type="entry name" value="DUF3048"/>
    <property type="match status" value="1"/>
</dbReference>
<evidence type="ECO:0000259" key="2">
    <source>
        <dbReference type="Pfam" id="PF11258"/>
    </source>
</evidence>
<evidence type="ECO:0000259" key="3">
    <source>
        <dbReference type="Pfam" id="PF17479"/>
    </source>
</evidence>
<accession>A0A0G0YWG9</accession>
<gene>
    <name evidence="4" type="ORF">UU70_C0001G0005</name>
</gene>
<feature type="transmembrane region" description="Helical" evidence="1">
    <location>
        <begin position="12"/>
        <end position="33"/>
    </location>
</feature>
<dbReference type="AlphaFoldDB" id="A0A0G0YWG9"/>
<keyword evidence="1" id="KW-1133">Transmembrane helix</keyword>
<protein>
    <recommendedName>
        <fullName evidence="6">PT repeat-containing protein</fullName>
    </recommendedName>
</protein>
<dbReference type="EMBL" id="LCBQ01000001">
    <property type="protein sequence ID" value="KKS14016.1"/>
    <property type="molecule type" value="Genomic_DNA"/>
</dbReference>
<evidence type="ECO:0008006" key="6">
    <source>
        <dbReference type="Google" id="ProtNLM"/>
    </source>
</evidence>
<organism evidence="4 5">
    <name type="scientific">Candidatus Yanofskybacteria bacterium GW2011_GWA1_41_6</name>
    <dbReference type="NCBI Taxonomy" id="1619020"/>
    <lineage>
        <taxon>Bacteria</taxon>
        <taxon>Candidatus Yanofskyibacteriota</taxon>
    </lineage>
</organism>
<sequence>MNFQFLKKLNLNKLLIITGTTVLVFVVIFIIWWNKEILINNGIGIINKNETPKSLITGLDCPDADVGSITVMLASDPEARPISGISQADMVIEMPVDPTGITRFMAVFQCEKPKEIGSVRSARNDFIPLAAGLETIYAHWGGEHGALEKLDAHIIDNIDAMKYEGTIFYRKAGVGPPHNGFTNLDLLTKKAQDLGYDFKNSFSGYPHQEKEPKKNLSNLTSQISVNYPGTHAVSWVYDSETNLYSRYRNNSAEIDKDNGQTVKAGVVVVMNTTSRFLKEQYISVNVLGEGVAQIYQNGAVITGKWSKDSAKLDSKLYFYDDSGKEIQFAPGKIWVEITTN</sequence>
<dbReference type="Pfam" id="PF17479">
    <property type="entry name" value="DUF3048_C"/>
    <property type="match status" value="1"/>
</dbReference>
<evidence type="ECO:0000256" key="1">
    <source>
        <dbReference type="SAM" id="Phobius"/>
    </source>
</evidence>
<evidence type="ECO:0000313" key="5">
    <source>
        <dbReference type="Proteomes" id="UP000034380"/>
    </source>
</evidence>
<dbReference type="InterPro" id="IPR021416">
    <property type="entry name" value="DUF3048_N"/>
</dbReference>
<reference evidence="4 5" key="1">
    <citation type="journal article" date="2015" name="Nature">
        <title>rRNA introns, odd ribosomes, and small enigmatic genomes across a large radiation of phyla.</title>
        <authorList>
            <person name="Brown C.T."/>
            <person name="Hug L.A."/>
            <person name="Thomas B.C."/>
            <person name="Sharon I."/>
            <person name="Castelle C.J."/>
            <person name="Singh A."/>
            <person name="Wilkins M.J."/>
            <person name="Williams K.H."/>
            <person name="Banfield J.F."/>
        </authorList>
    </citation>
    <scope>NUCLEOTIDE SEQUENCE [LARGE SCALE GENOMIC DNA]</scope>
</reference>
<evidence type="ECO:0000313" key="4">
    <source>
        <dbReference type="EMBL" id="KKS14016.1"/>
    </source>
</evidence>
<feature type="domain" description="DUF3048" evidence="3">
    <location>
        <begin position="223"/>
        <end position="335"/>
    </location>
</feature>